<evidence type="ECO:0000259" key="3">
    <source>
        <dbReference type="Pfam" id="PF16344"/>
    </source>
</evidence>
<dbReference type="PANTHER" id="PTHR30273">
    <property type="entry name" value="PERIPLASMIC SIGNAL SENSOR AND SIGMA FACTOR ACTIVATOR FECR-RELATED"/>
    <property type="match status" value="1"/>
</dbReference>
<dbReference type="PANTHER" id="PTHR30273:SF2">
    <property type="entry name" value="PROTEIN FECR"/>
    <property type="match status" value="1"/>
</dbReference>
<comment type="caution">
    <text evidence="4">The sequence shown here is derived from an EMBL/GenBank/DDBJ whole genome shotgun (WGS) entry which is preliminary data.</text>
</comment>
<reference evidence="4 5" key="1">
    <citation type="submission" date="2018-08" db="EMBL/GenBank/DDBJ databases">
        <title>A genome reference for cultivated species of the human gut microbiota.</title>
        <authorList>
            <person name="Zou Y."/>
            <person name="Xue W."/>
            <person name="Luo G."/>
        </authorList>
    </citation>
    <scope>NUCLEOTIDE SEQUENCE [LARGE SCALE GENOMIC DNA]</scope>
    <source>
        <strain evidence="4 5">AF14-49</strain>
    </source>
</reference>
<organism evidence="4 5">
    <name type="scientific">Butyricimonas virosa</name>
    <dbReference type="NCBI Taxonomy" id="544645"/>
    <lineage>
        <taxon>Bacteria</taxon>
        <taxon>Pseudomonadati</taxon>
        <taxon>Bacteroidota</taxon>
        <taxon>Bacteroidia</taxon>
        <taxon>Bacteroidales</taxon>
        <taxon>Odoribacteraceae</taxon>
        <taxon>Butyricimonas</taxon>
    </lineage>
</organism>
<dbReference type="FunFam" id="2.60.120.1440:FF:000001">
    <property type="entry name" value="Putative anti-sigma factor"/>
    <property type="match status" value="1"/>
</dbReference>
<name>A0A412X2B2_9BACT</name>
<feature type="transmembrane region" description="Helical" evidence="1">
    <location>
        <begin position="97"/>
        <end position="118"/>
    </location>
</feature>
<dbReference type="Gene3D" id="2.60.120.1440">
    <property type="match status" value="1"/>
</dbReference>
<evidence type="ECO:0000259" key="2">
    <source>
        <dbReference type="Pfam" id="PF04773"/>
    </source>
</evidence>
<dbReference type="Pfam" id="PF16344">
    <property type="entry name" value="FecR_C"/>
    <property type="match status" value="1"/>
</dbReference>
<dbReference type="Pfam" id="PF04773">
    <property type="entry name" value="FecR"/>
    <property type="match status" value="1"/>
</dbReference>
<feature type="domain" description="FecR protein" evidence="2">
    <location>
        <begin position="195"/>
        <end position="289"/>
    </location>
</feature>
<protein>
    <submittedName>
        <fullName evidence="4">FecR family protein</fullName>
    </submittedName>
</protein>
<dbReference type="InterPro" id="IPR006860">
    <property type="entry name" value="FecR"/>
</dbReference>
<dbReference type="Gene3D" id="3.55.50.30">
    <property type="match status" value="1"/>
</dbReference>
<keyword evidence="1" id="KW-1133">Transmembrane helix</keyword>
<dbReference type="AlphaFoldDB" id="A0A412X2B2"/>
<evidence type="ECO:0000313" key="4">
    <source>
        <dbReference type="EMBL" id="RGV34567.1"/>
    </source>
</evidence>
<keyword evidence="1" id="KW-0812">Transmembrane</keyword>
<proteinExistence type="predicted"/>
<evidence type="ECO:0000313" key="5">
    <source>
        <dbReference type="Proteomes" id="UP000283589"/>
    </source>
</evidence>
<dbReference type="STRING" id="1121130.GCA_000519105_00842"/>
<dbReference type="GO" id="GO:0016989">
    <property type="term" value="F:sigma factor antagonist activity"/>
    <property type="evidence" value="ECO:0007669"/>
    <property type="project" value="TreeGrafter"/>
</dbReference>
<dbReference type="InterPro" id="IPR012373">
    <property type="entry name" value="Ferrdict_sens_TM"/>
</dbReference>
<gene>
    <name evidence="4" type="ORF">DWW18_07750</name>
</gene>
<evidence type="ECO:0000256" key="1">
    <source>
        <dbReference type="SAM" id="Phobius"/>
    </source>
</evidence>
<dbReference type="InterPro" id="IPR032508">
    <property type="entry name" value="FecR_C"/>
</dbReference>
<dbReference type="EMBL" id="QRZA01000007">
    <property type="protein sequence ID" value="RGV34567.1"/>
    <property type="molecule type" value="Genomic_DNA"/>
</dbReference>
<sequence>MASRYRGVIKIKTMKDKTISASLIYRKIEGKLSAVEEERFEAWLKEGWEHREYYERMRRMYQQENVQEVVTGEIQEAWGVFEKRVQGQRRIERRQRWVWVMSAVASVALVICCCWFVYYRANTEQKLNVAVQKIVPGQYNAVLEMADGATYQLGEQQYFLQERTGNQIKVDSTVLSYLPVNNKSGLSQDVVYNKLSVPKGGEYRIELEDGTKVWINSASRLRYPVVFSGNIREVYLEGEAYFEVQREGDRPFIVHSGEQKVTVLGTSFGISCYASEANDYTTLVSGKVKVDFERGKQSFVLEPGMQVAYNKESGMVRERRVDVAEFVAWKEGKYVFKQKRLEDILSTLSRWYDFEVFYQNSEMKEVLFSGELRRFDDFNYLLQLIERTSDVKFIIDKKVVQVVR</sequence>
<feature type="domain" description="Protein FecR C-terminal" evidence="3">
    <location>
        <begin position="333"/>
        <end position="400"/>
    </location>
</feature>
<keyword evidence="1" id="KW-0472">Membrane</keyword>
<accession>A0A412X2B2</accession>
<dbReference type="Proteomes" id="UP000283589">
    <property type="component" value="Unassembled WGS sequence"/>
</dbReference>